<evidence type="ECO:0000256" key="4">
    <source>
        <dbReference type="ARBA" id="ARBA00023136"/>
    </source>
</evidence>
<dbReference type="RefSeq" id="XP_047757913.1">
    <property type="nucleotide sequence ID" value="XM_047902241.1"/>
</dbReference>
<dbReference type="OMA" id="REYMQYA"/>
<protein>
    <recommendedName>
        <fullName evidence="9">Mid2 domain-containing protein</fullName>
    </recommendedName>
</protein>
<feature type="compositionally biased region" description="Basic and acidic residues" evidence="5">
    <location>
        <begin position="265"/>
        <end position="282"/>
    </location>
</feature>
<evidence type="ECO:0000256" key="1">
    <source>
        <dbReference type="ARBA" id="ARBA00004167"/>
    </source>
</evidence>
<organism evidence="7 8">
    <name type="scientific">Passalora fulva</name>
    <name type="common">Tomato leaf mold</name>
    <name type="synonym">Cladosporium fulvum</name>
    <dbReference type="NCBI Taxonomy" id="5499"/>
    <lineage>
        <taxon>Eukaryota</taxon>
        <taxon>Fungi</taxon>
        <taxon>Dikarya</taxon>
        <taxon>Ascomycota</taxon>
        <taxon>Pezizomycotina</taxon>
        <taxon>Dothideomycetes</taxon>
        <taxon>Dothideomycetidae</taxon>
        <taxon>Mycosphaerellales</taxon>
        <taxon>Mycosphaerellaceae</taxon>
        <taxon>Fulvia</taxon>
    </lineage>
</organism>
<comment type="subcellular location">
    <subcellularLocation>
        <location evidence="1">Membrane</location>
        <topology evidence="1">Single-pass membrane protein</topology>
    </subcellularLocation>
</comment>
<evidence type="ECO:0000256" key="5">
    <source>
        <dbReference type="SAM" id="MobiDB-lite"/>
    </source>
</evidence>
<feature type="compositionally biased region" description="Polar residues" evidence="5">
    <location>
        <begin position="205"/>
        <end position="222"/>
    </location>
</feature>
<gene>
    <name evidence="7" type="ORF">CLAFUR5_03093</name>
</gene>
<name>A0A9Q8P598_PASFU</name>
<dbReference type="PANTHER" id="PTHR15549:SF30">
    <property type="entry name" value="MID2 DOMAIN-CONTAINING PROTEIN"/>
    <property type="match status" value="1"/>
</dbReference>
<evidence type="ECO:0000313" key="8">
    <source>
        <dbReference type="Proteomes" id="UP000756132"/>
    </source>
</evidence>
<reference evidence="7" key="2">
    <citation type="journal article" date="2022" name="Microb. Genom.">
        <title>A chromosome-scale genome assembly of the tomato pathogen Cladosporium fulvum reveals a compartmentalized genome architecture and the presence of a dispensable chromosome.</title>
        <authorList>
            <person name="Zaccaron A.Z."/>
            <person name="Chen L.H."/>
            <person name="Samaras A."/>
            <person name="Stergiopoulos I."/>
        </authorList>
    </citation>
    <scope>NUCLEOTIDE SEQUENCE</scope>
    <source>
        <strain evidence="7">Race5_Kim</strain>
    </source>
</reference>
<dbReference type="InterPro" id="IPR051694">
    <property type="entry name" value="Immunoregulatory_rcpt-like"/>
</dbReference>
<feature type="compositionally biased region" description="Low complexity" evidence="5">
    <location>
        <begin position="139"/>
        <end position="153"/>
    </location>
</feature>
<proteinExistence type="predicted"/>
<evidence type="ECO:0000256" key="6">
    <source>
        <dbReference type="SAM" id="Phobius"/>
    </source>
</evidence>
<reference evidence="7" key="1">
    <citation type="submission" date="2021-12" db="EMBL/GenBank/DDBJ databases">
        <authorList>
            <person name="Zaccaron A."/>
            <person name="Stergiopoulos I."/>
        </authorList>
    </citation>
    <scope>NUCLEOTIDE SEQUENCE</scope>
    <source>
        <strain evidence="7">Race5_Kim</strain>
    </source>
</reference>
<keyword evidence="3 6" id="KW-1133">Transmembrane helix</keyword>
<keyword evidence="4 6" id="KW-0472">Membrane</keyword>
<accession>A0A9Q8P598</accession>
<keyword evidence="2 6" id="KW-0812">Transmembrane</keyword>
<evidence type="ECO:0008006" key="9">
    <source>
        <dbReference type="Google" id="ProtNLM"/>
    </source>
</evidence>
<dbReference type="KEGG" id="ffu:CLAFUR5_03093"/>
<sequence length="282" mass="30340">MRCIQGVIPAIFATAHLAAAQNKFITPPPGGDSGVYEGPSINVYGVGSTISLQWQVDYTRSSLSIIQTNLTRPDVPAGEDFLFRKLTDRSSYSWDVNVTGVFDLEWSNVFWFRVYNEGDGRGWTPSSYINITDNTIASPTASSTPSVTASYTARPAGSSGLTSGTKIGIGVGVGVGVGCILVAAGLAFFLLRRRKRSPPSVEVPLTSSKATDGQEQLPSYTGPTAGHNETWKSQWPEQRPVVGPNQQGQYSERAEVDASPGLHELATEHEPQEMSADRITSR</sequence>
<evidence type="ECO:0000256" key="2">
    <source>
        <dbReference type="ARBA" id="ARBA00022692"/>
    </source>
</evidence>
<dbReference type="GeneID" id="71982971"/>
<evidence type="ECO:0000256" key="3">
    <source>
        <dbReference type="ARBA" id="ARBA00022989"/>
    </source>
</evidence>
<feature type="transmembrane region" description="Helical" evidence="6">
    <location>
        <begin position="167"/>
        <end position="191"/>
    </location>
</feature>
<dbReference type="AlphaFoldDB" id="A0A9Q8P598"/>
<dbReference type="PANTHER" id="PTHR15549">
    <property type="entry name" value="PAIRED IMMUNOGLOBULIN-LIKE TYPE 2 RECEPTOR"/>
    <property type="match status" value="1"/>
</dbReference>
<evidence type="ECO:0000313" key="7">
    <source>
        <dbReference type="EMBL" id="UJO13547.1"/>
    </source>
</evidence>
<dbReference type="GO" id="GO:0016020">
    <property type="term" value="C:membrane"/>
    <property type="evidence" value="ECO:0007669"/>
    <property type="project" value="UniProtKB-SubCell"/>
</dbReference>
<feature type="region of interest" description="Disordered" evidence="5">
    <location>
        <begin position="199"/>
        <end position="282"/>
    </location>
</feature>
<dbReference type="Proteomes" id="UP000756132">
    <property type="component" value="Chromosome 2"/>
</dbReference>
<dbReference type="EMBL" id="CP090164">
    <property type="protein sequence ID" value="UJO13547.1"/>
    <property type="molecule type" value="Genomic_DNA"/>
</dbReference>
<dbReference type="GO" id="GO:0071944">
    <property type="term" value="C:cell periphery"/>
    <property type="evidence" value="ECO:0007669"/>
    <property type="project" value="UniProtKB-ARBA"/>
</dbReference>
<keyword evidence="8" id="KW-1185">Reference proteome</keyword>
<feature type="region of interest" description="Disordered" evidence="5">
    <location>
        <begin position="139"/>
        <end position="160"/>
    </location>
</feature>